<sequence length="160" mass="16631">MEHHEHSGAEGHDHAGGDLTRTAISATLHCLTGCAIGEVLGMALATAWGWGDAASIGLAVALAFVFGYALASIPLLRAGLPVRRVIALALAADTVSILTMEIIDNGIMLTIPGAMDTGLGDVGFWAALAAALFIAFWITVPVNRWLISRGKGHAVVHAYH</sequence>
<keyword evidence="1" id="KW-0472">Membrane</keyword>
<protein>
    <submittedName>
        <fullName evidence="3">Unannotated protein</fullName>
    </submittedName>
</protein>
<feature type="transmembrane region" description="Helical" evidence="1">
    <location>
        <begin position="85"/>
        <end position="103"/>
    </location>
</feature>
<evidence type="ECO:0000259" key="2">
    <source>
        <dbReference type="Pfam" id="PF14342"/>
    </source>
</evidence>
<reference evidence="3" key="1">
    <citation type="submission" date="2020-05" db="EMBL/GenBank/DDBJ databases">
        <authorList>
            <person name="Chiriac C."/>
            <person name="Salcher M."/>
            <person name="Ghai R."/>
            <person name="Kavagutti S V."/>
        </authorList>
    </citation>
    <scope>NUCLEOTIDE SEQUENCE</scope>
</reference>
<feature type="transmembrane region" description="Helical" evidence="1">
    <location>
        <begin position="28"/>
        <end position="50"/>
    </location>
</feature>
<organism evidence="3">
    <name type="scientific">freshwater metagenome</name>
    <dbReference type="NCBI Taxonomy" id="449393"/>
    <lineage>
        <taxon>unclassified sequences</taxon>
        <taxon>metagenomes</taxon>
        <taxon>ecological metagenomes</taxon>
    </lineage>
</organism>
<evidence type="ECO:0000256" key="1">
    <source>
        <dbReference type="SAM" id="Phobius"/>
    </source>
</evidence>
<dbReference type="EMBL" id="CAFBMK010000042">
    <property type="protein sequence ID" value="CAB4907888.1"/>
    <property type="molecule type" value="Genomic_DNA"/>
</dbReference>
<dbReference type="AlphaFoldDB" id="A0A6J7GMM4"/>
<feature type="domain" description="DUF4396" evidence="2">
    <location>
        <begin position="21"/>
        <end position="152"/>
    </location>
</feature>
<evidence type="ECO:0000313" key="3">
    <source>
        <dbReference type="EMBL" id="CAB4907888.1"/>
    </source>
</evidence>
<name>A0A6J7GMM4_9ZZZZ</name>
<keyword evidence="1" id="KW-1133">Transmembrane helix</keyword>
<accession>A0A6J7GMM4</accession>
<feature type="transmembrane region" description="Helical" evidence="1">
    <location>
        <begin position="56"/>
        <end position="76"/>
    </location>
</feature>
<feature type="transmembrane region" description="Helical" evidence="1">
    <location>
        <begin position="123"/>
        <end position="142"/>
    </location>
</feature>
<keyword evidence="1" id="KW-0812">Transmembrane</keyword>
<proteinExistence type="predicted"/>
<gene>
    <name evidence="3" type="ORF">UFOPK3564_01022</name>
</gene>
<dbReference type="Pfam" id="PF14342">
    <property type="entry name" value="DUF4396"/>
    <property type="match status" value="1"/>
</dbReference>
<dbReference type="InterPro" id="IPR025509">
    <property type="entry name" value="DUF4396"/>
</dbReference>